<feature type="region of interest" description="Disordered" evidence="6">
    <location>
        <begin position="1051"/>
        <end position="1122"/>
    </location>
</feature>
<evidence type="ECO:0000259" key="10">
    <source>
        <dbReference type="PROSITE" id="PS51360"/>
    </source>
</evidence>
<dbReference type="Gene3D" id="3.30.40.10">
    <property type="entry name" value="Zinc/RING finger domain, C3HC4 (zinc finger)"/>
    <property type="match status" value="1"/>
</dbReference>
<dbReference type="PROSITE" id="PS50103">
    <property type="entry name" value="ZF_C3H1"/>
    <property type="match status" value="1"/>
</dbReference>
<dbReference type="InterPro" id="IPR013083">
    <property type="entry name" value="Znf_RING/FYVE/PHD"/>
</dbReference>
<feature type="region of interest" description="Disordered" evidence="6">
    <location>
        <begin position="341"/>
        <end position="435"/>
    </location>
</feature>
<feature type="compositionally biased region" description="Polar residues" evidence="6">
    <location>
        <begin position="1684"/>
        <end position="1707"/>
    </location>
</feature>
<feature type="region of interest" description="Disordered" evidence="6">
    <location>
        <begin position="1684"/>
        <end position="1758"/>
    </location>
</feature>
<keyword evidence="4" id="KW-0238">DNA-binding</keyword>
<feature type="region of interest" description="Disordered" evidence="6">
    <location>
        <begin position="158"/>
        <end position="181"/>
    </location>
</feature>
<dbReference type="InterPro" id="IPR036885">
    <property type="entry name" value="SWIB_MDM2_dom_sf"/>
</dbReference>
<gene>
    <name evidence="12" type="ORF">DCAR_0623122</name>
</gene>
<dbReference type="SMART" id="SM00444">
    <property type="entry name" value="GYF"/>
    <property type="match status" value="1"/>
</dbReference>
<evidence type="ECO:0000256" key="5">
    <source>
        <dbReference type="PROSITE-ProRule" id="PRU00723"/>
    </source>
</evidence>
<dbReference type="InterPro" id="IPR004343">
    <property type="entry name" value="Plus-3_dom"/>
</dbReference>
<feature type="compositionally biased region" description="Polar residues" evidence="6">
    <location>
        <begin position="1423"/>
        <end position="1448"/>
    </location>
</feature>
<evidence type="ECO:0000259" key="8">
    <source>
        <dbReference type="PROSITE" id="PS50103"/>
    </source>
</evidence>
<dbReference type="PROSITE" id="PS51360">
    <property type="entry name" value="PLUS3"/>
    <property type="match status" value="1"/>
</dbReference>
<evidence type="ECO:0000259" key="11">
    <source>
        <dbReference type="PROSITE" id="PS51925"/>
    </source>
</evidence>
<evidence type="ECO:0000259" key="9">
    <source>
        <dbReference type="PROSITE" id="PS50829"/>
    </source>
</evidence>
<feature type="compositionally biased region" description="Basic and acidic residues" evidence="6">
    <location>
        <begin position="341"/>
        <end position="354"/>
    </location>
</feature>
<dbReference type="Pfam" id="PF02201">
    <property type="entry name" value="SWIB"/>
    <property type="match status" value="1"/>
</dbReference>
<feature type="domain" description="DM2" evidence="11">
    <location>
        <begin position="708"/>
        <end position="791"/>
    </location>
</feature>
<feature type="compositionally biased region" description="Acidic residues" evidence="6">
    <location>
        <begin position="425"/>
        <end position="435"/>
    </location>
</feature>
<keyword evidence="13" id="KW-1185">Reference proteome</keyword>
<evidence type="ECO:0000259" key="7">
    <source>
        <dbReference type="PROSITE" id="PS50016"/>
    </source>
</evidence>
<dbReference type="CDD" id="cd00072">
    <property type="entry name" value="GYF"/>
    <property type="match status" value="1"/>
</dbReference>
<dbReference type="PROSITE" id="PS50016">
    <property type="entry name" value="ZF_PHD_2"/>
    <property type="match status" value="1"/>
</dbReference>
<dbReference type="InterPro" id="IPR036128">
    <property type="entry name" value="Plus3-like_sf"/>
</dbReference>
<dbReference type="EMBL" id="CP093348">
    <property type="protein sequence ID" value="WOH03722.1"/>
    <property type="molecule type" value="Genomic_DNA"/>
</dbReference>
<dbReference type="SMART" id="SM00249">
    <property type="entry name" value="PHD"/>
    <property type="match status" value="1"/>
</dbReference>
<evidence type="ECO:0000313" key="12">
    <source>
        <dbReference type="EMBL" id="WOH03722.1"/>
    </source>
</evidence>
<name>A0AAF0XB01_DAUCS</name>
<feature type="domain" description="C3H1-type" evidence="8">
    <location>
        <begin position="1760"/>
        <end position="1787"/>
    </location>
</feature>
<feature type="region of interest" description="Disordered" evidence="6">
    <location>
        <begin position="1343"/>
        <end position="1384"/>
    </location>
</feature>
<dbReference type="FunFam" id="3.30.40.10:FF:000303">
    <property type="entry name" value="Zinc finger CCCH domain-containing protein 19"/>
    <property type="match status" value="1"/>
</dbReference>
<dbReference type="Gene3D" id="1.10.245.10">
    <property type="entry name" value="SWIB/MDM2 domain"/>
    <property type="match status" value="1"/>
</dbReference>
<feature type="domain" description="PHD-type" evidence="7">
    <location>
        <begin position="489"/>
        <end position="557"/>
    </location>
</feature>
<dbReference type="InterPro" id="IPR001965">
    <property type="entry name" value="Znf_PHD"/>
</dbReference>
<dbReference type="InterPro" id="IPR011011">
    <property type="entry name" value="Znf_FYVE_PHD"/>
</dbReference>
<accession>A0AAF0XB01</accession>
<dbReference type="SUPFAM" id="SSF57903">
    <property type="entry name" value="FYVE/PHD zinc finger"/>
    <property type="match status" value="1"/>
</dbReference>
<evidence type="ECO:0008006" key="14">
    <source>
        <dbReference type="Google" id="ProtNLM"/>
    </source>
</evidence>
<evidence type="ECO:0000313" key="13">
    <source>
        <dbReference type="Proteomes" id="UP000077755"/>
    </source>
</evidence>
<dbReference type="GO" id="GO:0003677">
    <property type="term" value="F:DNA binding"/>
    <property type="evidence" value="ECO:0007669"/>
    <property type="project" value="UniProtKB-KW"/>
</dbReference>
<proteinExistence type="predicted"/>
<reference evidence="12" key="2">
    <citation type="submission" date="2022-03" db="EMBL/GenBank/DDBJ databases">
        <title>Draft title - Genomic analysis of global carrot germplasm unveils the trajectory of domestication and the origin of high carotenoid orange carrot.</title>
        <authorList>
            <person name="Iorizzo M."/>
            <person name="Ellison S."/>
            <person name="Senalik D."/>
            <person name="Macko-Podgorni A."/>
            <person name="Grzebelus D."/>
            <person name="Bostan H."/>
            <person name="Rolling W."/>
            <person name="Curaba J."/>
            <person name="Simon P."/>
        </authorList>
    </citation>
    <scope>NUCLEOTIDE SEQUENCE</scope>
    <source>
        <tissue evidence="12">Leaf</tissue>
    </source>
</reference>
<dbReference type="Pfam" id="PF25980">
    <property type="entry name" value="NERD_plant"/>
    <property type="match status" value="1"/>
</dbReference>
<feature type="domain" description="GYF" evidence="9">
    <location>
        <begin position="1217"/>
        <end position="1271"/>
    </location>
</feature>
<dbReference type="Pfam" id="PF02213">
    <property type="entry name" value="GYF"/>
    <property type="match status" value="1"/>
</dbReference>
<evidence type="ECO:0000256" key="3">
    <source>
        <dbReference type="ARBA" id="ARBA00022833"/>
    </source>
</evidence>
<feature type="compositionally biased region" description="Basic residues" evidence="6">
    <location>
        <begin position="675"/>
        <end position="688"/>
    </location>
</feature>
<dbReference type="Gene3D" id="3.90.70.200">
    <property type="entry name" value="Plus-3 domain"/>
    <property type="match status" value="1"/>
</dbReference>
<dbReference type="PANTHER" id="PTHR46695:SF5">
    <property type="entry name" value="RNA POLYMERASE-ASSOCIATED PROTEIN RTF1 HOMOLOG"/>
    <property type="match status" value="1"/>
</dbReference>
<feature type="compositionally biased region" description="Basic and acidic residues" evidence="6">
    <location>
        <begin position="1051"/>
        <end position="1064"/>
    </location>
</feature>
<feature type="compositionally biased region" description="Acidic residues" evidence="6">
    <location>
        <begin position="165"/>
        <end position="181"/>
    </location>
</feature>
<feature type="domain" description="Plus3" evidence="10">
    <location>
        <begin position="849"/>
        <end position="982"/>
    </location>
</feature>
<feature type="compositionally biased region" description="Acidic residues" evidence="6">
    <location>
        <begin position="393"/>
        <end position="412"/>
    </location>
</feature>
<feature type="compositionally biased region" description="Acidic residues" evidence="6">
    <location>
        <begin position="1066"/>
        <end position="1075"/>
    </location>
</feature>
<dbReference type="Proteomes" id="UP000077755">
    <property type="component" value="Chromosome 6"/>
</dbReference>
<dbReference type="SMART" id="SM00151">
    <property type="entry name" value="SWIB"/>
    <property type="match status" value="1"/>
</dbReference>
<dbReference type="SMART" id="SM00356">
    <property type="entry name" value="ZnF_C3H1"/>
    <property type="match status" value="1"/>
</dbReference>
<sequence>MEENDDNLSNKSRLIDIDDTVDTLEPKECDVAGEKSSDFECVGREIEEAEASIPVTESENLSENCVELEIDGKFSDGVEVEAGELERKDELSGEIEVSGVGVDASGIEVRDDKDDEIEGEVLYDTVRGDDKNDELEGEVVAEKKDELQGNYGCQVAKEGEVEGNGVDEGEILGDNDQVEDKDVCEDGFDDKQNVCVQVVAEKKDELEVEGGMNVGEEAGDKVVPESEIKDEAGVELQAGAVCEEVKAEELKGDCGTEVVGEALCEVGNEAENKSEIETEMKVSREPVKNVDDMVEEEKVEMGYVSSQSLNEVEERAANIEDNAEHSSGLIGLAEDTVMEEKNLVMESVNKKRDDELDSAPESDDEEDIMETGREYDEDKFEGEVPQPDGDSQLAEDEEDIMETEREFDEDKFEGEVPQPDGDSQLAEDEEDERLVGDEEIPAADVEMETETDAGELVKISGGKRKRGKNTKAAGKAQPLNMVGLPVEEEDVCFVCFDGGDLVLCDRKNCPKAYHASCVNRNEKFFQAKGRWNCGWHQCSHTNCQKNAYYMCYTCTFSLCKGCIKDAVILCVRGNKGFCEACIKIVMMIEDNAQGSQAQIDFDDKSSWEYLFKDYWIDLKESLSISPVEIAKAKNPWKGSALGASKNESPGEQLDTKDDVGVGTDNASDNPEASKPKKRKYSKRLKSRATKQDESTSEAITAGAERKSTPKSTEWASKELLEFVMHMRDGDRTVLSQFDVQALLLEYIKTNKLRDPRRKSQIICDARLENIFGKARVGHFEMLKLLESHFLMKEDTQIDDVQGSVVDTETNHVDADGNIECVIKSGKDRKRKTRKKDGRERQSNLDDYAAIDIHNISLIYLRRKLMEDLLEDIETFSDKVVDTFVRIRISGSNQKQDIYRLVQVKGTTKVDDFYKVGKRTTNLMIEILNLNKKEVISIDSISNQEFTEDECKRLRQSIKCGFIAPMTVGAIQDKAMEVQVARVNDWLESEVQRLTHLRDRASDLGKKKQYPLLSFFFLLQFQFSVECRIINLECVESLQLLRTPEERRRRLEDIPEIHADPKMDPEFVSEDNDSEIDSSKQEIYTRPRGSGFSRRGREPISPGSGDAKESWTGSRRSSGKGWELNRNLSDKNLANTVEDAPLSIGVSADNSWNNGRGSETEKPIILEKPNSVTSSEAFGFNRNSAARSDSSSHVQSQKSPASLLAPVATAPLNISEIDKIWHYQDPHGKVQGPFSMAQLRKWSNTGYFPSDLRIWSSSGNKDDSLLLTDALAGKFQKLLPDNGIPNSNNLHNPHLPPLHSLHQGREVQDAEKLNSDQNHFTMDSNINSASRNWAAHSVEIPLLSADGTNSNHNGRNNLVNLPSPTPKQRSSGEAGRPIGGVSLPGSIEALQSPAAATPDSTRNLMLASEKTPSISHPAFGASPNPEQGNLLGSTISLPNPQSTVASLHGGQNVSHPFIAPETNANIVQSVTANNPALGTQNWAGAPTQSLEANSSIQASTQQPVYAQWSGVQSTPVQNPSINFPVQGVPQVPNSWRPPMQTNQTNMQPNVQWGTGIADNSASQNLQPDNPNSGWASMQVSPNIGWSGPNPNMNWMASVQGAQPGNLNAGWVIPGGSSGVGFQGAVPGNINSGWVPQPGNAVGVVQMLGPMNANQGWYSNMAASTQGAAPGNGNAGLAAPISNLGSNVQGQMPGNANTGWSAPSGNANQGWGPLAGNQGNNRSQHHRIGDKFSSQKDQGSQPGRNWNKPSSFGGGGGGPRHGGSRGICYMFQDTGHCKRGDSCSFRHSL</sequence>
<dbReference type="InterPro" id="IPR000571">
    <property type="entry name" value="Znf_CCCH"/>
</dbReference>
<feature type="zinc finger region" description="C3H1-type" evidence="5">
    <location>
        <begin position="1760"/>
        <end position="1787"/>
    </location>
</feature>
<feature type="compositionally biased region" description="Polar residues" evidence="6">
    <location>
        <begin position="1345"/>
        <end position="1370"/>
    </location>
</feature>
<keyword evidence="3 5" id="KW-0862">Zinc</keyword>
<dbReference type="InterPro" id="IPR003169">
    <property type="entry name" value="GYF"/>
</dbReference>
<dbReference type="PANTHER" id="PTHR46695">
    <property type="entry name" value="ZINC FINGER CCCH DOMAIN-CONTAINING PROTEIN 44-RELATED"/>
    <property type="match status" value="1"/>
</dbReference>
<dbReference type="GO" id="GO:0008270">
    <property type="term" value="F:zinc ion binding"/>
    <property type="evidence" value="ECO:0007669"/>
    <property type="project" value="UniProtKB-KW"/>
</dbReference>
<dbReference type="Pfam" id="PF03126">
    <property type="entry name" value="Plus-3"/>
    <property type="match status" value="1"/>
</dbReference>
<dbReference type="InterPro" id="IPR003121">
    <property type="entry name" value="SWIB_MDM2_domain"/>
</dbReference>
<feature type="region of interest" description="Disordered" evidence="6">
    <location>
        <begin position="1558"/>
        <end position="1577"/>
    </location>
</feature>
<dbReference type="InterPro" id="IPR019835">
    <property type="entry name" value="SWIB_domain"/>
</dbReference>
<dbReference type="InterPro" id="IPR019786">
    <property type="entry name" value="Zinc_finger_PHD-type_CS"/>
</dbReference>
<dbReference type="SUPFAM" id="SSF159042">
    <property type="entry name" value="Plus3-like"/>
    <property type="match status" value="1"/>
</dbReference>
<feature type="compositionally biased region" description="Polar residues" evidence="6">
    <location>
        <begin position="1733"/>
        <end position="1746"/>
    </location>
</feature>
<dbReference type="SUPFAM" id="SSF47592">
    <property type="entry name" value="SWIB/MDM2 domain"/>
    <property type="match status" value="1"/>
</dbReference>
<dbReference type="PROSITE" id="PS01359">
    <property type="entry name" value="ZF_PHD_1"/>
    <property type="match status" value="1"/>
</dbReference>
<dbReference type="InterPro" id="IPR058668">
    <property type="entry name" value="NERD_dom"/>
</dbReference>
<evidence type="ECO:0000256" key="1">
    <source>
        <dbReference type="ARBA" id="ARBA00022723"/>
    </source>
</evidence>
<evidence type="ECO:0000256" key="4">
    <source>
        <dbReference type="ARBA" id="ARBA00023125"/>
    </source>
</evidence>
<feature type="compositionally biased region" description="Basic and acidic residues" evidence="6">
    <location>
        <begin position="218"/>
        <end position="227"/>
    </location>
</feature>
<dbReference type="InterPro" id="IPR019787">
    <property type="entry name" value="Znf_PHD-finger"/>
</dbReference>
<feature type="region of interest" description="Disordered" evidence="6">
    <location>
        <begin position="208"/>
        <end position="227"/>
    </location>
</feature>
<organism evidence="12 13">
    <name type="scientific">Daucus carota subsp. sativus</name>
    <name type="common">Carrot</name>
    <dbReference type="NCBI Taxonomy" id="79200"/>
    <lineage>
        <taxon>Eukaryota</taxon>
        <taxon>Viridiplantae</taxon>
        <taxon>Streptophyta</taxon>
        <taxon>Embryophyta</taxon>
        <taxon>Tracheophyta</taxon>
        <taxon>Spermatophyta</taxon>
        <taxon>Magnoliopsida</taxon>
        <taxon>eudicotyledons</taxon>
        <taxon>Gunneridae</taxon>
        <taxon>Pentapetalae</taxon>
        <taxon>asterids</taxon>
        <taxon>campanulids</taxon>
        <taxon>Apiales</taxon>
        <taxon>Apiaceae</taxon>
        <taxon>Apioideae</taxon>
        <taxon>Scandiceae</taxon>
        <taxon>Daucinae</taxon>
        <taxon>Daucus</taxon>
        <taxon>Daucus sect. Daucus</taxon>
    </lineage>
</organism>
<dbReference type="CDD" id="cd15568">
    <property type="entry name" value="PHD5_NSD"/>
    <property type="match status" value="1"/>
</dbReference>
<dbReference type="SUPFAM" id="SSF55277">
    <property type="entry name" value="GYF domain"/>
    <property type="match status" value="1"/>
</dbReference>
<protein>
    <recommendedName>
        <fullName evidence="14">Zinc finger CCCH domain-containing protein 19</fullName>
    </recommendedName>
</protein>
<dbReference type="CDD" id="cd10567">
    <property type="entry name" value="SWIB-MDM2_like"/>
    <property type="match status" value="1"/>
</dbReference>
<dbReference type="Gene3D" id="3.30.1490.40">
    <property type="match status" value="1"/>
</dbReference>
<feature type="region of interest" description="Disordered" evidence="6">
    <location>
        <begin position="639"/>
        <end position="712"/>
    </location>
</feature>
<feature type="region of interest" description="Disordered" evidence="6">
    <location>
        <begin position="1412"/>
        <end position="1448"/>
    </location>
</feature>
<dbReference type="InterPro" id="IPR035445">
    <property type="entry name" value="GYF-like_dom_sf"/>
</dbReference>
<keyword evidence="2 5" id="KW-0863">Zinc-finger</keyword>
<reference evidence="12" key="1">
    <citation type="journal article" date="2016" name="Nat. Genet.">
        <title>A high-quality carrot genome assembly provides new insights into carotenoid accumulation and asterid genome evolution.</title>
        <authorList>
            <person name="Iorizzo M."/>
            <person name="Ellison S."/>
            <person name="Senalik D."/>
            <person name="Zeng P."/>
            <person name="Satapoomin P."/>
            <person name="Huang J."/>
            <person name="Bowman M."/>
            <person name="Iovene M."/>
            <person name="Sanseverino W."/>
            <person name="Cavagnaro P."/>
            <person name="Yildiz M."/>
            <person name="Macko-Podgorni A."/>
            <person name="Moranska E."/>
            <person name="Grzebelus E."/>
            <person name="Grzebelus D."/>
            <person name="Ashrafi H."/>
            <person name="Zheng Z."/>
            <person name="Cheng S."/>
            <person name="Spooner D."/>
            <person name="Van Deynze A."/>
            <person name="Simon P."/>
        </authorList>
    </citation>
    <scope>NUCLEOTIDE SEQUENCE</scope>
    <source>
        <tissue evidence="12">Leaf</tissue>
    </source>
</reference>
<dbReference type="PROSITE" id="PS51925">
    <property type="entry name" value="SWIB_MDM2"/>
    <property type="match status" value="1"/>
</dbReference>
<feature type="compositionally biased region" description="Acidic residues" evidence="6">
    <location>
        <begin position="355"/>
        <end position="369"/>
    </location>
</feature>
<dbReference type="PROSITE" id="PS50829">
    <property type="entry name" value="GYF"/>
    <property type="match status" value="1"/>
</dbReference>
<dbReference type="SMART" id="SM00719">
    <property type="entry name" value="Plus3"/>
    <property type="match status" value="1"/>
</dbReference>
<evidence type="ECO:0000256" key="6">
    <source>
        <dbReference type="SAM" id="MobiDB-lite"/>
    </source>
</evidence>
<keyword evidence="1 5" id="KW-0479">Metal-binding</keyword>
<evidence type="ECO:0000256" key="2">
    <source>
        <dbReference type="ARBA" id="ARBA00022771"/>
    </source>
</evidence>